<accession>A0A6A6B3H2</accession>
<organism evidence="1 2">
    <name type="scientific">Aplosporella prunicola CBS 121167</name>
    <dbReference type="NCBI Taxonomy" id="1176127"/>
    <lineage>
        <taxon>Eukaryota</taxon>
        <taxon>Fungi</taxon>
        <taxon>Dikarya</taxon>
        <taxon>Ascomycota</taxon>
        <taxon>Pezizomycotina</taxon>
        <taxon>Dothideomycetes</taxon>
        <taxon>Dothideomycetes incertae sedis</taxon>
        <taxon>Botryosphaeriales</taxon>
        <taxon>Aplosporellaceae</taxon>
        <taxon>Aplosporella</taxon>
    </lineage>
</organism>
<dbReference type="Proteomes" id="UP000799438">
    <property type="component" value="Unassembled WGS sequence"/>
</dbReference>
<protein>
    <submittedName>
        <fullName evidence="1">Uncharacterized protein</fullName>
    </submittedName>
</protein>
<dbReference type="EMBL" id="ML995495">
    <property type="protein sequence ID" value="KAF2138782.1"/>
    <property type="molecule type" value="Genomic_DNA"/>
</dbReference>
<keyword evidence="2" id="KW-1185">Reference proteome</keyword>
<name>A0A6A6B3H2_9PEZI</name>
<dbReference type="RefSeq" id="XP_033394495.1">
    <property type="nucleotide sequence ID" value="XM_033540999.1"/>
</dbReference>
<sequence length="209" mass="24365">MPYHTFEFRQDPNSTIPSAPTDFSWPLQLIDWRKWTHMGYNEGSYLSVYSTYEYYAKVPPSLLRLMIWMFREKTFRKTCSLRSITYVAIFPTGDYMVGLADVMTNIRGLRHLNLQLAPEPKSTIMDDPKRMKRAQPGDLWLELNRSYTTLNNLQWTANASLSSRDYRWPALVDILDDDHHLGGLSRRGWTKVGNATWSRDEVSQATTSE</sequence>
<evidence type="ECO:0000313" key="1">
    <source>
        <dbReference type="EMBL" id="KAF2138782.1"/>
    </source>
</evidence>
<reference evidence="1" key="1">
    <citation type="journal article" date="2020" name="Stud. Mycol.">
        <title>101 Dothideomycetes genomes: a test case for predicting lifestyles and emergence of pathogens.</title>
        <authorList>
            <person name="Haridas S."/>
            <person name="Albert R."/>
            <person name="Binder M."/>
            <person name="Bloem J."/>
            <person name="Labutti K."/>
            <person name="Salamov A."/>
            <person name="Andreopoulos B."/>
            <person name="Baker S."/>
            <person name="Barry K."/>
            <person name="Bills G."/>
            <person name="Bluhm B."/>
            <person name="Cannon C."/>
            <person name="Castanera R."/>
            <person name="Culley D."/>
            <person name="Daum C."/>
            <person name="Ezra D."/>
            <person name="Gonzalez J."/>
            <person name="Henrissat B."/>
            <person name="Kuo A."/>
            <person name="Liang C."/>
            <person name="Lipzen A."/>
            <person name="Lutzoni F."/>
            <person name="Magnuson J."/>
            <person name="Mondo S."/>
            <person name="Nolan M."/>
            <person name="Ohm R."/>
            <person name="Pangilinan J."/>
            <person name="Park H.-J."/>
            <person name="Ramirez L."/>
            <person name="Alfaro M."/>
            <person name="Sun H."/>
            <person name="Tritt A."/>
            <person name="Yoshinaga Y."/>
            <person name="Zwiers L.-H."/>
            <person name="Turgeon B."/>
            <person name="Goodwin S."/>
            <person name="Spatafora J."/>
            <person name="Crous P."/>
            <person name="Grigoriev I."/>
        </authorList>
    </citation>
    <scope>NUCLEOTIDE SEQUENCE</scope>
    <source>
        <strain evidence="1">CBS 121167</strain>
    </source>
</reference>
<dbReference type="GeneID" id="54298495"/>
<evidence type="ECO:0000313" key="2">
    <source>
        <dbReference type="Proteomes" id="UP000799438"/>
    </source>
</evidence>
<gene>
    <name evidence="1" type="ORF">K452DRAFT_290430</name>
</gene>
<dbReference type="AlphaFoldDB" id="A0A6A6B3H2"/>
<dbReference type="OrthoDB" id="5296720at2759"/>
<proteinExistence type="predicted"/>